<name>A0A9D1M593_9PROT</name>
<protein>
    <submittedName>
        <fullName evidence="2">Uncharacterized protein</fullName>
    </submittedName>
</protein>
<feature type="transmembrane region" description="Helical" evidence="1">
    <location>
        <begin position="38"/>
        <end position="57"/>
    </location>
</feature>
<dbReference type="EMBL" id="DVNC01000050">
    <property type="protein sequence ID" value="HIU53895.1"/>
    <property type="molecule type" value="Genomic_DNA"/>
</dbReference>
<dbReference type="AlphaFoldDB" id="A0A9D1M593"/>
<sequence length="112" mass="13229">MKLLILFVLLIAFSVLCSMIFTNPNKHSKCCEAPADQPIIGIFGVCLYLLGMAILVAAFNYGAFVGWTAVIVWFGVYFSVWYYIKREQREYKRRLELERKRQQRAEQIRRWL</sequence>
<reference evidence="2" key="2">
    <citation type="journal article" date="2021" name="PeerJ">
        <title>Extensive microbial diversity within the chicken gut microbiome revealed by metagenomics and culture.</title>
        <authorList>
            <person name="Gilroy R."/>
            <person name="Ravi A."/>
            <person name="Getino M."/>
            <person name="Pursley I."/>
            <person name="Horton D.L."/>
            <person name="Alikhan N.F."/>
            <person name="Baker D."/>
            <person name="Gharbi K."/>
            <person name="Hall N."/>
            <person name="Watson M."/>
            <person name="Adriaenssens E.M."/>
            <person name="Foster-Nyarko E."/>
            <person name="Jarju S."/>
            <person name="Secka A."/>
            <person name="Antonio M."/>
            <person name="Oren A."/>
            <person name="Chaudhuri R.R."/>
            <person name="La Ragione R."/>
            <person name="Hildebrand F."/>
            <person name="Pallen M.J."/>
        </authorList>
    </citation>
    <scope>NUCLEOTIDE SEQUENCE</scope>
    <source>
        <strain evidence="2">ChiW3-316</strain>
    </source>
</reference>
<keyword evidence="1" id="KW-0472">Membrane</keyword>
<evidence type="ECO:0000313" key="3">
    <source>
        <dbReference type="Proteomes" id="UP000824107"/>
    </source>
</evidence>
<dbReference type="Proteomes" id="UP000824107">
    <property type="component" value="Unassembled WGS sequence"/>
</dbReference>
<reference evidence="2" key="1">
    <citation type="submission" date="2020-10" db="EMBL/GenBank/DDBJ databases">
        <authorList>
            <person name="Gilroy R."/>
        </authorList>
    </citation>
    <scope>NUCLEOTIDE SEQUENCE</scope>
    <source>
        <strain evidence="2">ChiW3-316</strain>
    </source>
</reference>
<keyword evidence="1" id="KW-0812">Transmembrane</keyword>
<feature type="transmembrane region" description="Helical" evidence="1">
    <location>
        <begin position="64"/>
        <end position="84"/>
    </location>
</feature>
<comment type="caution">
    <text evidence="2">The sequence shown here is derived from an EMBL/GenBank/DDBJ whole genome shotgun (WGS) entry which is preliminary data.</text>
</comment>
<gene>
    <name evidence="2" type="ORF">IAD20_07430</name>
</gene>
<evidence type="ECO:0000256" key="1">
    <source>
        <dbReference type="SAM" id="Phobius"/>
    </source>
</evidence>
<organism evidence="2 3">
    <name type="scientific">Candidatus Scatocola faecipullorum</name>
    <dbReference type="NCBI Taxonomy" id="2840917"/>
    <lineage>
        <taxon>Bacteria</taxon>
        <taxon>Pseudomonadati</taxon>
        <taxon>Pseudomonadota</taxon>
        <taxon>Alphaproteobacteria</taxon>
        <taxon>Rhodospirillales</taxon>
        <taxon>Rhodospirillaceae</taxon>
        <taxon>Rhodospirillaceae incertae sedis</taxon>
        <taxon>Candidatus Scatocola</taxon>
    </lineage>
</organism>
<evidence type="ECO:0000313" key="2">
    <source>
        <dbReference type="EMBL" id="HIU53895.1"/>
    </source>
</evidence>
<proteinExistence type="predicted"/>
<accession>A0A9D1M593</accession>
<keyword evidence="1" id="KW-1133">Transmembrane helix</keyword>